<dbReference type="GO" id="GO:0006302">
    <property type="term" value="P:double-strand break repair"/>
    <property type="evidence" value="ECO:0007669"/>
    <property type="project" value="TreeGrafter"/>
</dbReference>
<dbReference type="InterPro" id="IPR042242">
    <property type="entry name" value="RecO_C"/>
</dbReference>
<dbReference type="Proteomes" id="UP000321332">
    <property type="component" value="Chromosome"/>
</dbReference>
<dbReference type="EMBL" id="CP042374">
    <property type="protein sequence ID" value="QEA32711.1"/>
    <property type="molecule type" value="Genomic_DNA"/>
</dbReference>
<dbReference type="InterPro" id="IPR037278">
    <property type="entry name" value="ARFGAP/RecO"/>
</dbReference>
<dbReference type="NCBIfam" id="TIGR00613">
    <property type="entry name" value="reco"/>
    <property type="match status" value="1"/>
</dbReference>
<keyword evidence="5 7" id="KW-0234">DNA repair</keyword>
<evidence type="ECO:0000313" key="10">
    <source>
        <dbReference type="Proteomes" id="UP000321332"/>
    </source>
</evidence>
<dbReference type="SUPFAM" id="SSF57863">
    <property type="entry name" value="ArfGap/RecO-like zinc finger"/>
    <property type="match status" value="1"/>
</dbReference>
<dbReference type="Gene3D" id="1.20.1440.120">
    <property type="entry name" value="Recombination protein O, C-terminal domain"/>
    <property type="match status" value="1"/>
</dbReference>
<gene>
    <name evidence="7 9" type="primary">recO</name>
    <name evidence="9" type="ORF">FGL89_00435</name>
</gene>
<comment type="similarity">
    <text evidence="1 7">Belongs to the RecO family.</text>
</comment>
<evidence type="ECO:0000256" key="2">
    <source>
        <dbReference type="ARBA" id="ARBA00021310"/>
    </source>
</evidence>
<dbReference type="InterPro" id="IPR003717">
    <property type="entry name" value="RecO"/>
</dbReference>
<dbReference type="AlphaFoldDB" id="A0AAE6IIA6"/>
<evidence type="ECO:0000259" key="8">
    <source>
        <dbReference type="Pfam" id="PF11967"/>
    </source>
</evidence>
<dbReference type="Gene3D" id="2.40.50.140">
    <property type="entry name" value="Nucleic acid-binding proteins"/>
    <property type="match status" value="1"/>
</dbReference>
<comment type="function">
    <text evidence="7">Involved in DNA repair and RecF pathway recombination.</text>
</comment>
<dbReference type="GO" id="GO:0006310">
    <property type="term" value="P:DNA recombination"/>
    <property type="evidence" value="ECO:0007669"/>
    <property type="project" value="UniProtKB-UniRule"/>
</dbReference>
<evidence type="ECO:0000256" key="3">
    <source>
        <dbReference type="ARBA" id="ARBA00022763"/>
    </source>
</evidence>
<dbReference type="SUPFAM" id="SSF50249">
    <property type="entry name" value="Nucleic acid-binding proteins"/>
    <property type="match status" value="1"/>
</dbReference>
<evidence type="ECO:0000256" key="7">
    <source>
        <dbReference type="HAMAP-Rule" id="MF_00201"/>
    </source>
</evidence>
<organism evidence="9 10">
    <name type="scientific">Leuconostoc carnosum</name>
    <dbReference type="NCBI Taxonomy" id="1252"/>
    <lineage>
        <taxon>Bacteria</taxon>
        <taxon>Bacillati</taxon>
        <taxon>Bacillota</taxon>
        <taxon>Bacilli</taxon>
        <taxon>Lactobacillales</taxon>
        <taxon>Lactobacillaceae</taxon>
        <taxon>Leuconostoc</taxon>
    </lineage>
</organism>
<dbReference type="InterPro" id="IPR022572">
    <property type="entry name" value="DNA_rep/recomb_RecO_N"/>
</dbReference>
<evidence type="ECO:0000313" key="9">
    <source>
        <dbReference type="EMBL" id="QEA32711.1"/>
    </source>
</evidence>
<keyword evidence="4 7" id="KW-0233">DNA recombination</keyword>
<name>A0AAE6IIA6_LEUCA</name>
<sequence>MTVITGIVLYTRQYKDNDLLVRILTETRGLWTFLARGAKKPKSHLAAGVQPYNFITFEGAFPARESGLGYINNVQRATIYPRLVEDIEANAYAALIASLINATFEEGDQITRWYNQLLLALQKLDDGLDPQIIANIFEIQLLVPLGVAPNWKADPLSGQVDGSFDYSEKYNGILSENHYSLDDHRLMLDQKTIFYLRQFSVIDFRQVHEIKVSAATKRGLQRVIDYIYDNQVGLKPRAKTFIEQMHLWQNTLINFRQKGNAKNDN</sequence>
<dbReference type="InterPro" id="IPR012340">
    <property type="entry name" value="NA-bd_OB-fold"/>
</dbReference>
<feature type="domain" description="DNA replication/recombination mediator RecO N-terminal" evidence="8">
    <location>
        <begin position="4"/>
        <end position="75"/>
    </location>
</feature>
<evidence type="ECO:0000256" key="1">
    <source>
        <dbReference type="ARBA" id="ARBA00007452"/>
    </source>
</evidence>
<dbReference type="OMA" id="LCTQSET"/>
<dbReference type="PANTHER" id="PTHR33991">
    <property type="entry name" value="DNA REPAIR PROTEIN RECO"/>
    <property type="match status" value="1"/>
</dbReference>
<protein>
    <recommendedName>
        <fullName evidence="2 7">DNA repair protein RecO</fullName>
    </recommendedName>
    <alternativeName>
        <fullName evidence="6 7">Recombination protein O</fullName>
    </alternativeName>
</protein>
<dbReference type="Pfam" id="PF11967">
    <property type="entry name" value="RecO_N"/>
    <property type="match status" value="1"/>
</dbReference>
<proteinExistence type="inferred from homology"/>
<dbReference type="PANTHER" id="PTHR33991:SF1">
    <property type="entry name" value="DNA REPAIR PROTEIN RECO"/>
    <property type="match status" value="1"/>
</dbReference>
<dbReference type="Pfam" id="PF02565">
    <property type="entry name" value="RecO_C"/>
    <property type="match status" value="1"/>
</dbReference>
<keyword evidence="3 7" id="KW-0227">DNA damage</keyword>
<evidence type="ECO:0000256" key="4">
    <source>
        <dbReference type="ARBA" id="ARBA00023172"/>
    </source>
</evidence>
<dbReference type="GO" id="GO:0043590">
    <property type="term" value="C:bacterial nucleoid"/>
    <property type="evidence" value="ECO:0007669"/>
    <property type="project" value="TreeGrafter"/>
</dbReference>
<accession>A0AAE6IIA6</accession>
<dbReference type="GeneID" id="61186186"/>
<reference evidence="9 10" key="1">
    <citation type="submission" date="2019-06" db="EMBL/GenBank/DDBJ databases">
        <title>Genome analyses of bacteria isolated from kimchi.</title>
        <authorList>
            <person name="Lee S."/>
            <person name="Ahn S."/>
            <person name="Roh S."/>
        </authorList>
    </citation>
    <scope>NUCLEOTIDE SEQUENCE [LARGE SCALE GENOMIC DNA]</scope>
    <source>
        <strain evidence="9 10">CBA3620</strain>
    </source>
</reference>
<dbReference type="HAMAP" id="MF_00201">
    <property type="entry name" value="RecO"/>
    <property type="match status" value="1"/>
</dbReference>
<dbReference type="RefSeq" id="WP_014974420.1">
    <property type="nucleotide sequence ID" value="NZ_CP042374.1"/>
</dbReference>
<evidence type="ECO:0000256" key="6">
    <source>
        <dbReference type="ARBA" id="ARBA00033409"/>
    </source>
</evidence>
<evidence type="ECO:0000256" key="5">
    <source>
        <dbReference type="ARBA" id="ARBA00023204"/>
    </source>
</evidence>